<comment type="caution">
    <text evidence="2">The sequence shown here is derived from an EMBL/GenBank/DDBJ whole genome shotgun (WGS) entry which is preliminary data.</text>
</comment>
<proteinExistence type="predicted"/>
<feature type="compositionally biased region" description="Basic residues" evidence="1">
    <location>
        <begin position="114"/>
        <end position="124"/>
    </location>
</feature>
<reference evidence="2 3" key="1">
    <citation type="submission" date="2024-02" db="EMBL/GenBank/DDBJ databases">
        <title>A draft genome for the cacao thread blight pathogen Marasmius crinis-equi.</title>
        <authorList>
            <person name="Cohen S.P."/>
            <person name="Baruah I.K."/>
            <person name="Amoako-Attah I."/>
            <person name="Bukari Y."/>
            <person name="Meinhardt L.W."/>
            <person name="Bailey B.A."/>
        </authorList>
    </citation>
    <scope>NUCLEOTIDE SEQUENCE [LARGE SCALE GENOMIC DNA]</scope>
    <source>
        <strain evidence="2 3">GH-76</strain>
    </source>
</reference>
<evidence type="ECO:0000313" key="2">
    <source>
        <dbReference type="EMBL" id="KAL0565490.1"/>
    </source>
</evidence>
<protein>
    <submittedName>
        <fullName evidence="2">Uncharacterized protein</fullName>
    </submittedName>
</protein>
<keyword evidence="3" id="KW-1185">Reference proteome</keyword>
<name>A0ABR3ERG6_9AGAR</name>
<feature type="compositionally biased region" description="Basic and acidic residues" evidence="1">
    <location>
        <begin position="174"/>
        <end position="184"/>
    </location>
</feature>
<feature type="region of interest" description="Disordered" evidence="1">
    <location>
        <begin position="156"/>
        <end position="194"/>
    </location>
</feature>
<feature type="compositionally biased region" description="Polar residues" evidence="1">
    <location>
        <begin position="156"/>
        <end position="171"/>
    </location>
</feature>
<feature type="region of interest" description="Disordered" evidence="1">
    <location>
        <begin position="36"/>
        <end position="131"/>
    </location>
</feature>
<evidence type="ECO:0000313" key="3">
    <source>
        <dbReference type="Proteomes" id="UP001465976"/>
    </source>
</evidence>
<dbReference type="Gene3D" id="3.60.130.30">
    <property type="match status" value="1"/>
</dbReference>
<organism evidence="2 3">
    <name type="scientific">Marasmius crinis-equi</name>
    <dbReference type="NCBI Taxonomy" id="585013"/>
    <lineage>
        <taxon>Eukaryota</taxon>
        <taxon>Fungi</taxon>
        <taxon>Dikarya</taxon>
        <taxon>Basidiomycota</taxon>
        <taxon>Agaricomycotina</taxon>
        <taxon>Agaricomycetes</taxon>
        <taxon>Agaricomycetidae</taxon>
        <taxon>Agaricales</taxon>
        <taxon>Marasmiineae</taxon>
        <taxon>Marasmiaceae</taxon>
        <taxon>Marasmius</taxon>
    </lineage>
</organism>
<sequence>MFSARKTRHGGIYSPYMISTTVELDTLLVKALTQQEPDPFGSPLSSIASSPASSRCSSPEPEDPPPIKTSSLSRPSSSSAQAFVPAQEKRLKLNNGKAVRTKTAHRTAKDKERMKKRRKKKRKEKPSIASCHNEEEIKAYLSQQSTRHFNRAECSSVTVDTETLPTQSTGYQGKVDDHSKHKEDSEGEPVHAAPEMREYTLDELVEDGKNNFQVIKHKPGITQYVTSESDKRAMIIIAPGPKDNPEWDGTCDSAANRIEELRPLCDFSQNPDGIGKQRGPINAINYGISIGNGQQRPMMLSNQGKANLAVAELICETEAFQKIAGFMTVIFLTWAPNLFLYYLRMITLLLPHHRKLHLPFTNSVFTAFALNFGPRTVCFPHRDTKNLAFGWCAITALGKYDHTKGGHLVLWDLKMVIEFPPGTTVFIPSAVLCHLNTAIQDGETRYSFTMFSAGGLFRWVEHGFQLEKVYQNTVNAAREAKHNATRWVRGLSLFSTIDELRQTPQQSI</sequence>
<dbReference type="Proteomes" id="UP001465976">
    <property type="component" value="Unassembled WGS sequence"/>
</dbReference>
<gene>
    <name evidence="2" type="ORF">V5O48_016533</name>
</gene>
<evidence type="ECO:0000256" key="1">
    <source>
        <dbReference type="SAM" id="MobiDB-lite"/>
    </source>
</evidence>
<feature type="compositionally biased region" description="Low complexity" evidence="1">
    <location>
        <begin position="70"/>
        <end position="79"/>
    </location>
</feature>
<dbReference type="EMBL" id="JBAHYK010002238">
    <property type="protein sequence ID" value="KAL0565490.1"/>
    <property type="molecule type" value="Genomic_DNA"/>
</dbReference>
<accession>A0ABR3ERG6</accession>
<feature type="compositionally biased region" description="Low complexity" evidence="1">
    <location>
        <begin position="39"/>
        <end position="59"/>
    </location>
</feature>